<evidence type="ECO:0000313" key="1">
    <source>
        <dbReference type="EMBL" id="KAI2389405.1"/>
    </source>
</evidence>
<protein>
    <submittedName>
        <fullName evidence="1">Uncharacterized protein</fullName>
    </submittedName>
</protein>
<sequence length="427" mass="46950">MFEKQVLFVELFAYIVRISYDILSRAAKQSLRRRLQKSPEATTPEQARYIVIIGASFAGYHAARIIANSLPINSPYKVVIIEPNSHFQFTWVLPRFCVVSGHEHKAFIPYGPYLGKAAESVQWIHQRVQSIEQKCVVLQNGEEVPYEFLVVATGSSQDGQLPSRVGTESKLDGIKRLQDMQRRIKEGKRIVVVGGGAAGVELAADAKEKYPEKKVVLVHSRDGLMHRFGPELQAAALKGLEKLGVEVILKDRVVYEASKEGHVVLTSGRQIECDCLVNCIGQKPASHVLAQLSPEAISESGRILVKSTLQVADVNLPRVYACGDVALTGLRNDNARTAMHQATVVGDNIVRAATGKEPNIIYRPHWADGLIKLTLGLTESVTHFGNGKTELLFSGKEKDLALMAGGAWKNMGVKPFEDPDMEFAGKC</sequence>
<comment type="caution">
    <text evidence="1">The sequence shown here is derived from an EMBL/GenBank/DDBJ whole genome shotgun (WGS) entry which is preliminary data.</text>
</comment>
<name>A0ACB8V0G5_9EURO</name>
<proteinExistence type="predicted"/>
<dbReference type="EMBL" id="JALBCA010000024">
    <property type="protein sequence ID" value="KAI2389405.1"/>
    <property type="molecule type" value="Genomic_DNA"/>
</dbReference>
<organism evidence="1">
    <name type="scientific">Ophidiomyces ophidiicola</name>
    <dbReference type="NCBI Taxonomy" id="1387563"/>
    <lineage>
        <taxon>Eukaryota</taxon>
        <taxon>Fungi</taxon>
        <taxon>Dikarya</taxon>
        <taxon>Ascomycota</taxon>
        <taxon>Pezizomycotina</taxon>
        <taxon>Eurotiomycetes</taxon>
        <taxon>Eurotiomycetidae</taxon>
        <taxon>Onygenales</taxon>
        <taxon>Onygenaceae</taxon>
        <taxon>Ophidiomyces</taxon>
    </lineage>
</organism>
<reference evidence="1" key="1">
    <citation type="journal article" date="2022" name="bioRxiv">
        <title>Population genetic analysis of Ophidiomyces ophidiicola, the causative agent of snake fungal disease, indicates recent introductions to the USA.</title>
        <authorList>
            <person name="Ladner J.T."/>
            <person name="Palmer J.M."/>
            <person name="Ettinger C.L."/>
            <person name="Stajich J.E."/>
            <person name="Farrell T.M."/>
            <person name="Glorioso B.M."/>
            <person name="Lawson B."/>
            <person name="Price S.J."/>
            <person name="Stengle A.G."/>
            <person name="Grear D.A."/>
            <person name="Lorch J.M."/>
        </authorList>
    </citation>
    <scope>NUCLEOTIDE SEQUENCE</scope>
    <source>
        <strain evidence="1">NWHC 24266-5</strain>
    </source>
</reference>
<gene>
    <name evidence="1" type="ORF">LOY88_002124</name>
</gene>
<accession>A0ACB8V0G5</accession>